<dbReference type="Proteomes" id="UP000294498">
    <property type="component" value="Unassembled WGS sequence"/>
</dbReference>
<feature type="binding site" evidence="7">
    <location>
        <position position="117"/>
    </location>
    <ligand>
        <name>ATP</name>
        <dbReference type="ChEBI" id="CHEBI:30616"/>
    </ligand>
</feature>
<comment type="catalytic activity">
    <reaction evidence="7">
        <text>shikimate + ATP = 3-phosphoshikimate + ADP + H(+)</text>
        <dbReference type="Rhea" id="RHEA:13121"/>
        <dbReference type="ChEBI" id="CHEBI:15378"/>
        <dbReference type="ChEBI" id="CHEBI:30616"/>
        <dbReference type="ChEBI" id="CHEBI:36208"/>
        <dbReference type="ChEBI" id="CHEBI:145989"/>
        <dbReference type="ChEBI" id="CHEBI:456216"/>
        <dbReference type="EC" id="2.7.1.71"/>
    </reaction>
</comment>
<evidence type="ECO:0000256" key="7">
    <source>
        <dbReference type="HAMAP-Rule" id="MF_00109"/>
    </source>
</evidence>
<dbReference type="GO" id="GO:0009073">
    <property type="term" value="P:aromatic amino acid family biosynthetic process"/>
    <property type="evidence" value="ECO:0007669"/>
    <property type="project" value="UniProtKB-KW"/>
</dbReference>
<feature type="binding site" evidence="7">
    <location>
        <position position="14"/>
    </location>
    <ligand>
        <name>Mg(2+)</name>
        <dbReference type="ChEBI" id="CHEBI:18420"/>
    </ligand>
</feature>
<feature type="binding site" evidence="7">
    <location>
        <position position="139"/>
    </location>
    <ligand>
        <name>substrate</name>
    </ligand>
</feature>
<comment type="similarity">
    <text evidence="7">Belongs to the shikimate kinase family.</text>
</comment>
<comment type="caution">
    <text evidence="7">Lacks conserved residue(s) required for the propagation of feature annotation.</text>
</comment>
<evidence type="ECO:0000256" key="3">
    <source>
        <dbReference type="ARBA" id="ARBA00022741"/>
    </source>
</evidence>
<dbReference type="EC" id="2.7.1.71" evidence="7"/>
<keyword evidence="7" id="KW-0963">Cytoplasm</keyword>
<keyword evidence="5 7" id="KW-0067">ATP-binding</keyword>
<feature type="binding site" evidence="7">
    <location>
        <begin position="10"/>
        <end position="15"/>
    </location>
    <ligand>
        <name>ATP</name>
        <dbReference type="ChEBI" id="CHEBI:30616"/>
    </ligand>
</feature>
<dbReference type="GO" id="GO:0009423">
    <property type="term" value="P:chorismate biosynthetic process"/>
    <property type="evidence" value="ECO:0007669"/>
    <property type="project" value="UniProtKB-UniRule"/>
</dbReference>
<dbReference type="InterPro" id="IPR000623">
    <property type="entry name" value="Shikimate_kinase/TSH1"/>
</dbReference>
<keyword evidence="4 7" id="KW-0418">Kinase</keyword>
<evidence type="ECO:0000313" key="9">
    <source>
        <dbReference type="Proteomes" id="UP000294498"/>
    </source>
</evidence>
<evidence type="ECO:0000256" key="6">
    <source>
        <dbReference type="ARBA" id="ARBA00023141"/>
    </source>
</evidence>
<keyword evidence="9" id="KW-1185">Reference proteome</keyword>
<dbReference type="OrthoDB" id="9800332at2"/>
<dbReference type="PANTHER" id="PTHR21087:SF16">
    <property type="entry name" value="SHIKIMATE KINASE 1, CHLOROPLASTIC"/>
    <property type="match status" value="1"/>
</dbReference>
<dbReference type="UniPathway" id="UPA00053">
    <property type="reaction ID" value="UER00088"/>
</dbReference>
<dbReference type="AlphaFoldDB" id="A0A4V3GLT1"/>
<feature type="binding site" evidence="7">
    <location>
        <position position="32"/>
    </location>
    <ligand>
        <name>substrate</name>
    </ligand>
</feature>
<sequence length="171" mass="19752">MLYFLNGFMGSGKSYWGRRWATAFDLEFHDLDDVIERQEGMTISELFKTKGEPAFRRIERDALARMCSKSNAIIACGGGTPCFHDNMKRMSRAGITIWLKTPLEALVERLLPELGHRPVIAHTNADTLAGFIEGKLAEREPFYHRCVYHFYTPYLTDENFKKILDKCKRHS</sequence>
<dbReference type="GO" id="GO:0004765">
    <property type="term" value="F:shikimate kinase activity"/>
    <property type="evidence" value="ECO:0007669"/>
    <property type="project" value="UniProtKB-UniRule"/>
</dbReference>
<dbReference type="GO" id="GO:0005524">
    <property type="term" value="F:ATP binding"/>
    <property type="evidence" value="ECO:0007669"/>
    <property type="project" value="UniProtKB-UniRule"/>
</dbReference>
<evidence type="ECO:0000256" key="1">
    <source>
        <dbReference type="ARBA" id="ARBA00022605"/>
    </source>
</evidence>
<accession>A0A4V3GLT1</accession>
<keyword evidence="3 7" id="KW-0547">Nucleotide-binding</keyword>
<feature type="binding site" evidence="7">
    <location>
        <position position="78"/>
    </location>
    <ligand>
        <name>substrate</name>
    </ligand>
</feature>
<keyword evidence="6 7" id="KW-0057">Aromatic amino acid biosynthesis</keyword>
<dbReference type="GO" id="GO:0008652">
    <property type="term" value="P:amino acid biosynthetic process"/>
    <property type="evidence" value="ECO:0007669"/>
    <property type="project" value="UniProtKB-KW"/>
</dbReference>
<keyword evidence="7" id="KW-0460">Magnesium</keyword>
<dbReference type="RefSeq" id="WP_133992603.1">
    <property type="nucleotide sequence ID" value="NZ_SODV01000001.1"/>
</dbReference>
<dbReference type="Gene3D" id="3.40.50.300">
    <property type="entry name" value="P-loop containing nucleotide triphosphate hydrolases"/>
    <property type="match status" value="1"/>
</dbReference>
<proteinExistence type="inferred from homology"/>
<comment type="pathway">
    <text evidence="7">Metabolic intermediate biosynthesis; chorismate biosynthesis; chorismate from D-erythrose 4-phosphate and phosphoenolpyruvate: step 5/7.</text>
</comment>
<dbReference type="SUPFAM" id="SSF52540">
    <property type="entry name" value="P-loop containing nucleoside triphosphate hydrolases"/>
    <property type="match status" value="1"/>
</dbReference>
<dbReference type="HAMAP" id="MF_00109">
    <property type="entry name" value="Shikimate_kinase"/>
    <property type="match status" value="1"/>
</dbReference>
<evidence type="ECO:0000256" key="5">
    <source>
        <dbReference type="ARBA" id="ARBA00022840"/>
    </source>
</evidence>
<evidence type="ECO:0000256" key="4">
    <source>
        <dbReference type="ARBA" id="ARBA00022777"/>
    </source>
</evidence>
<comment type="subcellular location">
    <subcellularLocation>
        <location evidence="7">Cytoplasm</location>
    </subcellularLocation>
</comment>
<dbReference type="Pfam" id="PF01202">
    <property type="entry name" value="SKI"/>
    <property type="match status" value="1"/>
</dbReference>
<protein>
    <recommendedName>
        <fullName evidence="7">Shikimate kinase</fullName>
        <shortName evidence="7">SK</shortName>
        <ecNumber evidence="7">2.7.1.71</ecNumber>
    </recommendedName>
</protein>
<reference evidence="8 9" key="1">
    <citation type="submission" date="2019-03" db="EMBL/GenBank/DDBJ databases">
        <title>Genomic Encyclopedia of Type Strains, Phase IV (KMG-IV): sequencing the most valuable type-strain genomes for metagenomic binning, comparative biology and taxonomic classification.</title>
        <authorList>
            <person name="Goeker M."/>
        </authorList>
    </citation>
    <scope>NUCLEOTIDE SEQUENCE [LARGE SCALE GENOMIC DNA]</scope>
    <source>
        <strain evidence="8 9">DSM 100059</strain>
    </source>
</reference>
<evidence type="ECO:0000313" key="8">
    <source>
        <dbReference type="EMBL" id="TDX00703.1"/>
    </source>
</evidence>
<comment type="cofactor">
    <cofactor evidence="7">
        <name>Mg(2+)</name>
        <dbReference type="ChEBI" id="CHEBI:18420"/>
    </cofactor>
    <text evidence="7">Binds 1 Mg(2+) ion per subunit.</text>
</comment>
<dbReference type="PRINTS" id="PR01100">
    <property type="entry name" value="SHIKIMTKNASE"/>
</dbReference>
<organism evidence="8 9">
    <name type="scientific">Dinghuibacter silviterrae</name>
    <dbReference type="NCBI Taxonomy" id="1539049"/>
    <lineage>
        <taxon>Bacteria</taxon>
        <taxon>Pseudomonadati</taxon>
        <taxon>Bacteroidota</taxon>
        <taxon>Chitinophagia</taxon>
        <taxon>Chitinophagales</taxon>
        <taxon>Chitinophagaceae</taxon>
        <taxon>Dinghuibacter</taxon>
    </lineage>
</organism>
<dbReference type="GO" id="GO:0000287">
    <property type="term" value="F:magnesium ion binding"/>
    <property type="evidence" value="ECO:0007669"/>
    <property type="project" value="UniProtKB-UniRule"/>
</dbReference>
<feature type="binding site" evidence="7">
    <location>
        <position position="56"/>
    </location>
    <ligand>
        <name>substrate</name>
    </ligand>
</feature>
<keyword evidence="1 7" id="KW-0028">Amino-acid biosynthesis</keyword>
<comment type="caution">
    <text evidence="8">The sequence shown here is derived from an EMBL/GenBank/DDBJ whole genome shotgun (WGS) entry which is preliminary data.</text>
</comment>
<keyword evidence="2 7" id="KW-0808">Transferase</keyword>
<keyword evidence="7" id="KW-0479">Metal-binding</keyword>
<dbReference type="GO" id="GO:0005829">
    <property type="term" value="C:cytosol"/>
    <property type="evidence" value="ECO:0007669"/>
    <property type="project" value="TreeGrafter"/>
</dbReference>
<dbReference type="CDD" id="cd00464">
    <property type="entry name" value="SK"/>
    <property type="match status" value="1"/>
</dbReference>
<gene>
    <name evidence="7" type="primary">aroK</name>
    <name evidence="8" type="ORF">EDB95_1729</name>
</gene>
<name>A0A4V3GLT1_9BACT</name>
<dbReference type="PANTHER" id="PTHR21087">
    <property type="entry name" value="SHIKIMATE KINASE"/>
    <property type="match status" value="1"/>
</dbReference>
<dbReference type="InterPro" id="IPR027417">
    <property type="entry name" value="P-loop_NTPase"/>
</dbReference>
<dbReference type="EMBL" id="SODV01000001">
    <property type="protein sequence ID" value="TDX00703.1"/>
    <property type="molecule type" value="Genomic_DNA"/>
</dbReference>
<comment type="function">
    <text evidence="7">Catalyzes the specific phosphorylation of the 3-hydroxyl group of shikimic acid using ATP as a cosubstrate.</text>
</comment>
<evidence type="ECO:0000256" key="2">
    <source>
        <dbReference type="ARBA" id="ARBA00022679"/>
    </source>
</evidence>
<comment type="subunit">
    <text evidence="7">Monomer.</text>
</comment>
<dbReference type="InterPro" id="IPR031322">
    <property type="entry name" value="Shikimate/glucono_kinase"/>
</dbReference>